<dbReference type="Proteomes" id="UP000789366">
    <property type="component" value="Unassembled WGS sequence"/>
</dbReference>
<gene>
    <name evidence="1" type="ORF">SPELUC_LOCUS14878</name>
</gene>
<proteinExistence type="predicted"/>
<evidence type="ECO:0000313" key="1">
    <source>
        <dbReference type="EMBL" id="CAG8757106.1"/>
    </source>
</evidence>
<protein>
    <submittedName>
        <fullName evidence="1">6778_t:CDS:1</fullName>
    </submittedName>
</protein>
<sequence>TQLHHDLKTIGHIIHRTKRLFSHQIPLLHNIQNLIDNINKDHNFTIEMPSNCQSNLNTW</sequence>
<name>A0ACA9QSJ9_9GLOM</name>
<dbReference type="EMBL" id="CAJVPW010046162">
    <property type="protein sequence ID" value="CAG8757106.1"/>
    <property type="molecule type" value="Genomic_DNA"/>
</dbReference>
<keyword evidence="2" id="KW-1185">Reference proteome</keyword>
<reference evidence="1" key="1">
    <citation type="submission" date="2021-06" db="EMBL/GenBank/DDBJ databases">
        <authorList>
            <person name="Kallberg Y."/>
            <person name="Tangrot J."/>
            <person name="Rosling A."/>
        </authorList>
    </citation>
    <scope>NUCLEOTIDE SEQUENCE</scope>
    <source>
        <strain evidence="1">28 12/20/2015</strain>
    </source>
</reference>
<organism evidence="1 2">
    <name type="scientific">Cetraspora pellucida</name>
    <dbReference type="NCBI Taxonomy" id="1433469"/>
    <lineage>
        <taxon>Eukaryota</taxon>
        <taxon>Fungi</taxon>
        <taxon>Fungi incertae sedis</taxon>
        <taxon>Mucoromycota</taxon>
        <taxon>Glomeromycotina</taxon>
        <taxon>Glomeromycetes</taxon>
        <taxon>Diversisporales</taxon>
        <taxon>Gigasporaceae</taxon>
        <taxon>Cetraspora</taxon>
    </lineage>
</organism>
<comment type="caution">
    <text evidence="1">The sequence shown here is derived from an EMBL/GenBank/DDBJ whole genome shotgun (WGS) entry which is preliminary data.</text>
</comment>
<evidence type="ECO:0000313" key="2">
    <source>
        <dbReference type="Proteomes" id="UP000789366"/>
    </source>
</evidence>
<feature type="non-terminal residue" evidence="1">
    <location>
        <position position="1"/>
    </location>
</feature>
<feature type="non-terminal residue" evidence="1">
    <location>
        <position position="59"/>
    </location>
</feature>
<accession>A0ACA9QSJ9</accession>